<evidence type="ECO:0000313" key="6">
    <source>
        <dbReference type="Proteomes" id="UP000694568"/>
    </source>
</evidence>
<keyword evidence="4" id="KW-0732">Signal</keyword>
<evidence type="ECO:0000256" key="2">
    <source>
        <dbReference type="ARBA" id="ARBA00007236"/>
    </source>
</evidence>
<proteinExistence type="inferred from homology"/>
<dbReference type="AlphaFoldDB" id="A0A8C9Z665"/>
<evidence type="ECO:0000256" key="4">
    <source>
        <dbReference type="ARBA" id="ARBA00022729"/>
    </source>
</evidence>
<dbReference type="Pfam" id="PF06083">
    <property type="entry name" value="IL17"/>
    <property type="match status" value="1"/>
</dbReference>
<comment type="similarity">
    <text evidence="2">Belongs to the IL-17 family.</text>
</comment>
<sequence>RHTHTHMVSSGGVKAAPPRCDSLMAFSSEVSSSSEGNGNIHRRSLSPWTWMSSTEKNRIPSTLWEANCSSSFCSATGTGQTDGHNFNSVPVYQNILVLHRRDEGRCYTATYRSLAVGCTCVWATTKHD</sequence>
<evidence type="ECO:0000256" key="1">
    <source>
        <dbReference type="ARBA" id="ARBA00004613"/>
    </source>
</evidence>
<dbReference type="GO" id="GO:0005125">
    <property type="term" value="F:cytokine activity"/>
    <property type="evidence" value="ECO:0007669"/>
    <property type="project" value="InterPro"/>
</dbReference>
<dbReference type="GeneTree" id="ENSGT01030000234838"/>
<dbReference type="InterPro" id="IPR010345">
    <property type="entry name" value="IL-17_fam"/>
</dbReference>
<dbReference type="Proteomes" id="UP000694568">
    <property type="component" value="Unplaced"/>
</dbReference>
<reference evidence="5" key="1">
    <citation type="submission" date="2025-08" db="UniProtKB">
        <authorList>
            <consortium name="Ensembl"/>
        </authorList>
    </citation>
    <scope>IDENTIFICATION</scope>
</reference>
<evidence type="ECO:0000313" key="5">
    <source>
        <dbReference type="Ensembl" id="ENSSLUP00000033578.1"/>
    </source>
</evidence>
<organism evidence="5 6">
    <name type="scientific">Sander lucioperca</name>
    <name type="common">Pike-perch</name>
    <name type="synonym">Perca lucioperca</name>
    <dbReference type="NCBI Taxonomy" id="283035"/>
    <lineage>
        <taxon>Eukaryota</taxon>
        <taxon>Metazoa</taxon>
        <taxon>Chordata</taxon>
        <taxon>Craniata</taxon>
        <taxon>Vertebrata</taxon>
        <taxon>Euteleostomi</taxon>
        <taxon>Actinopterygii</taxon>
        <taxon>Neopterygii</taxon>
        <taxon>Teleostei</taxon>
        <taxon>Neoteleostei</taxon>
        <taxon>Acanthomorphata</taxon>
        <taxon>Eupercaria</taxon>
        <taxon>Perciformes</taxon>
        <taxon>Percoidei</taxon>
        <taxon>Percidae</taxon>
        <taxon>Luciopercinae</taxon>
        <taxon>Sander</taxon>
    </lineage>
</organism>
<comment type="subcellular location">
    <subcellularLocation>
        <location evidence="1">Secreted</location>
    </subcellularLocation>
</comment>
<accession>A0A8C9Z665</accession>
<dbReference type="InterPro" id="IPR029034">
    <property type="entry name" value="Cystine-knot_cytokine"/>
</dbReference>
<dbReference type="SUPFAM" id="SSF57501">
    <property type="entry name" value="Cystine-knot cytokines"/>
    <property type="match status" value="1"/>
</dbReference>
<keyword evidence="6" id="KW-1185">Reference proteome</keyword>
<dbReference type="Gene3D" id="2.10.90.10">
    <property type="entry name" value="Cystine-knot cytokines"/>
    <property type="match status" value="1"/>
</dbReference>
<keyword evidence="3" id="KW-0964">Secreted</keyword>
<evidence type="ECO:0000256" key="3">
    <source>
        <dbReference type="ARBA" id="ARBA00022525"/>
    </source>
</evidence>
<dbReference type="GO" id="GO:0005576">
    <property type="term" value="C:extracellular region"/>
    <property type="evidence" value="ECO:0007669"/>
    <property type="project" value="UniProtKB-SubCell"/>
</dbReference>
<reference evidence="5" key="2">
    <citation type="submission" date="2025-09" db="UniProtKB">
        <authorList>
            <consortium name="Ensembl"/>
        </authorList>
    </citation>
    <scope>IDENTIFICATION</scope>
</reference>
<dbReference type="Ensembl" id="ENSSLUT00000034629.1">
    <property type="protein sequence ID" value="ENSSLUP00000033578.1"/>
    <property type="gene ID" value="ENSSLUG00000014955.1"/>
</dbReference>
<name>A0A8C9Z665_SANLU</name>
<protein>
    <submittedName>
        <fullName evidence="5">Uncharacterized protein</fullName>
    </submittedName>
</protein>